<sequence length="296" mass="32680">MAAAAPTSDIIFIVGNDPSKIKASATLPKSHVARHGWKSHSVARTRVRRRKQPQPLVRVAYEWTDVTSCKANQEEGEKEGTVVVVRPPPLPPIEFQLGGGRTDPFRTYPGRWRPDIPVLVDHYLQHMALPIQELDQSDTGLLRSRWFPLTMTEPATFYSILLLSAANRAALQHHTGAACTVLQLKADAIAYINRALGDRSMQTSDAVIGAVAKMGSYEAMQGDPASYLMHMRAVQAMVAQRGGLSRLGLGGLLRRIIVWIDINSSFLLDTPRFFPNEEFAETDGAVILNLERFIAA</sequence>
<organism evidence="2 3">
    <name type="scientific">Phialemonium thermophilum</name>
    <dbReference type="NCBI Taxonomy" id="223376"/>
    <lineage>
        <taxon>Eukaryota</taxon>
        <taxon>Fungi</taxon>
        <taxon>Dikarya</taxon>
        <taxon>Ascomycota</taxon>
        <taxon>Pezizomycotina</taxon>
        <taxon>Sordariomycetes</taxon>
        <taxon>Sordariomycetidae</taxon>
        <taxon>Cephalothecales</taxon>
        <taxon>Cephalothecaceae</taxon>
        <taxon>Phialemonium</taxon>
    </lineage>
</organism>
<name>A0ABR3VU71_9PEZI</name>
<dbReference type="Pfam" id="PF11951">
    <property type="entry name" value="Fungal_trans_2"/>
    <property type="match status" value="1"/>
</dbReference>
<gene>
    <name evidence="2" type="ORF">VTK73DRAFT_862</name>
</gene>
<evidence type="ECO:0000313" key="2">
    <source>
        <dbReference type="EMBL" id="KAL1845215.1"/>
    </source>
</evidence>
<protein>
    <submittedName>
        <fullName evidence="2">Uncharacterized protein</fullName>
    </submittedName>
</protein>
<accession>A0ABR3VU71</accession>
<evidence type="ECO:0000256" key="1">
    <source>
        <dbReference type="ARBA" id="ARBA00023242"/>
    </source>
</evidence>
<dbReference type="InterPro" id="IPR021858">
    <property type="entry name" value="Fun_TF"/>
</dbReference>
<evidence type="ECO:0000313" key="3">
    <source>
        <dbReference type="Proteomes" id="UP001586593"/>
    </source>
</evidence>
<dbReference type="EMBL" id="JAZHXJ010001196">
    <property type="protein sequence ID" value="KAL1845215.1"/>
    <property type="molecule type" value="Genomic_DNA"/>
</dbReference>
<reference evidence="2 3" key="1">
    <citation type="journal article" date="2024" name="Commun. Biol.">
        <title>Comparative genomic analysis of thermophilic fungi reveals convergent evolutionary adaptations and gene losses.</title>
        <authorList>
            <person name="Steindorff A.S."/>
            <person name="Aguilar-Pontes M.V."/>
            <person name="Robinson A.J."/>
            <person name="Andreopoulos B."/>
            <person name="LaButti K."/>
            <person name="Kuo A."/>
            <person name="Mondo S."/>
            <person name="Riley R."/>
            <person name="Otillar R."/>
            <person name="Haridas S."/>
            <person name="Lipzen A."/>
            <person name="Grimwood J."/>
            <person name="Schmutz J."/>
            <person name="Clum A."/>
            <person name="Reid I.D."/>
            <person name="Moisan M.C."/>
            <person name="Butler G."/>
            <person name="Nguyen T.T.M."/>
            <person name="Dewar K."/>
            <person name="Conant G."/>
            <person name="Drula E."/>
            <person name="Henrissat B."/>
            <person name="Hansel C."/>
            <person name="Singer S."/>
            <person name="Hutchinson M.I."/>
            <person name="de Vries R.P."/>
            <person name="Natvig D.O."/>
            <person name="Powell A.J."/>
            <person name="Tsang A."/>
            <person name="Grigoriev I.V."/>
        </authorList>
    </citation>
    <scope>NUCLEOTIDE SEQUENCE [LARGE SCALE GENOMIC DNA]</scope>
    <source>
        <strain evidence="2 3">ATCC 24622</strain>
    </source>
</reference>
<dbReference type="Proteomes" id="UP001586593">
    <property type="component" value="Unassembled WGS sequence"/>
</dbReference>
<comment type="caution">
    <text evidence="2">The sequence shown here is derived from an EMBL/GenBank/DDBJ whole genome shotgun (WGS) entry which is preliminary data.</text>
</comment>
<dbReference type="PANTHER" id="PTHR37540">
    <property type="entry name" value="TRANSCRIPTION FACTOR (ACR-2), PUTATIVE-RELATED-RELATED"/>
    <property type="match status" value="1"/>
</dbReference>
<keyword evidence="1" id="KW-0539">Nucleus</keyword>
<proteinExistence type="predicted"/>
<keyword evidence="3" id="KW-1185">Reference proteome</keyword>
<dbReference type="PANTHER" id="PTHR37540:SF5">
    <property type="entry name" value="TRANSCRIPTION FACTOR DOMAIN-CONTAINING PROTEIN"/>
    <property type="match status" value="1"/>
</dbReference>